<keyword evidence="2" id="KW-0732">Signal</keyword>
<gene>
    <name evidence="3" type="ORF">GCK72_021563</name>
</gene>
<feature type="chain" id="PRO_5025361020" evidence="2">
    <location>
        <begin position="23"/>
        <end position="92"/>
    </location>
</feature>
<name>A0A6A5GK62_CAERE</name>
<dbReference type="Proteomes" id="UP000483820">
    <property type="component" value="Chromosome V"/>
</dbReference>
<evidence type="ECO:0000256" key="2">
    <source>
        <dbReference type="SAM" id="SignalP"/>
    </source>
</evidence>
<proteinExistence type="predicted"/>
<dbReference type="EMBL" id="WUAV01000005">
    <property type="protein sequence ID" value="KAF1754996.1"/>
    <property type="molecule type" value="Genomic_DNA"/>
</dbReference>
<feature type="region of interest" description="Disordered" evidence="1">
    <location>
        <begin position="34"/>
        <end position="92"/>
    </location>
</feature>
<dbReference type="AlphaFoldDB" id="A0A6A5GK62"/>
<evidence type="ECO:0000313" key="4">
    <source>
        <dbReference type="Proteomes" id="UP000483820"/>
    </source>
</evidence>
<reference evidence="3 4" key="1">
    <citation type="submission" date="2019-12" db="EMBL/GenBank/DDBJ databases">
        <title>Chromosome-level assembly of the Caenorhabditis remanei genome.</title>
        <authorList>
            <person name="Teterina A.A."/>
            <person name="Willis J.H."/>
            <person name="Phillips P.C."/>
        </authorList>
    </citation>
    <scope>NUCLEOTIDE SEQUENCE [LARGE SCALE GENOMIC DNA]</scope>
    <source>
        <strain evidence="3 4">PX506</strain>
        <tissue evidence="3">Whole organism</tissue>
    </source>
</reference>
<dbReference type="GeneID" id="9822840"/>
<dbReference type="RefSeq" id="XP_053583267.1">
    <property type="nucleotide sequence ID" value="XM_053734354.1"/>
</dbReference>
<dbReference type="CTD" id="9822840"/>
<protein>
    <submittedName>
        <fullName evidence="3">Uncharacterized protein</fullName>
    </submittedName>
</protein>
<dbReference type="KEGG" id="crq:GCK72_021563"/>
<sequence>MKFFHIFLIAFSFLTILTIVQGVSLNNMDDNGTVPTQRNVPEHVHGSNMIGAGRGRRVQDWKKSKTTSDNIPQQPPNQPQQHDATVPAEHKQ</sequence>
<comment type="caution">
    <text evidence="3">The sequence shown here is derived from an EMBL/GenBank/DDBJ whole genome shotgun (WGS) entry which is preliminary data.</text>
</comment>
<evidence type="ECO:0000256" key="1">
    <source>
        <dbReference type="SAM" id="MobiDB-lite"/>
    </source>
</evidence>
<accession>A0A6A5GK62</accession>
<evidence type="ECO:0000313" key="3">
    <source>
        <dbReference type="EMBL" id="KAF1754996.1"/>
    </source>
</evidence>
<feature type="signal peptide" evidence="2">
    <location>
        <begin position="1"/>
        <end position="22"/>
    </location>
</feature>
<organism evidence="3 4">
    <name type="scientific">Caenorhabditis remanei</name>
    <name type="common">Caenorhabditis vulgaris</name>
    <dbReference type="NCBI Taxonomy" id="31234"/>
    <lineage>
        <taxon>Eukaryota</taxon>
        <taxon>Metazoa</taxon>
        <taxon>Ecdysozoa</taxon>
        <taxon>Nematoda</taxon>
        <taxon>Chromadorea</taxon>
        <taxon>Rhabditida</taxon>
        <taxon>Rhabditina</taxon>
        <taxon>Rhabditomorpha</taxon>
        <taxon>Rhabditoidea</taxon>
        <taxon>Rhabditidae</taxon>
        <taxon>Peloderinae</taxon>
        <taxon>Caenorhabditis</taxon>
    </lineage>
</organism>